<dbReference type="RefSeq" id="WP_317831338.1">
    <property type="nucleotide sequence ID" value="NZ_CP136920.1"/>
</dbReference>
<organism evidence="1 2">
    <name type="scientific">Rubellicoccus peritrichatus</name>
    <dbReference type="NCBI Taxonomy" id="3080537"/>
    <lineage>
        <taxon>Bacteria</taxon>
        <taxon>Pseudomonadati</taxon>
        <taxon>Verrucomicrobiota</taxon>
        <taxon>Opitutia</taxon>
        <taxon>Puniceicoccales</taxon>
        <taxon>Cerasicoccaceae</taxon>
        <taxon>Rubellicoccus</taxon>
    </lineage>
</organism>
<protein>
    <submittedName>
        <fullName evidence="1">Uncharacterized protein</fullName>
    </submittedName>
</protein>
<reference evidence="1 2" key="1">
    <citation type="submission" date="2023-10" db="EMBL/GenBank/DDBJ databases">
        <title>Rubellicoccus peritrichatus gen. nov., sp. nov., isolated from an algae of coral reef tank.</title>
        <authorList>
            <person name="Luo J."/>
        </authorList>
    </citation>
    <scope>NUCLEOTIDE SEQUENCE [LARGE SCALE GENOMIC DNA]</scope>
    <source>
        <strain evidence="1 2">CR14</strain>
    </source>
</reference>
<dbReference type="EMBL" id="CP136920">
    <property type="protein sequence ID" value="WOO39444.1"/>
    <property type="molecule type" value="Genomic_DNA"/>
</dbReference>
<sequence length="477" mass="55318">MLLDRLIQRIPDGPKRQEKPNPIQQVAQSLLFDEAFYMQKQEVSSGKPMLPAKHYVEYGGAQRLDPHPWFDTQYYLSQVGDVESPLIHYLESGMSKGISPHPSFDPDQLPVIPHVAKRGTALEDHLRYVVRYGQKAITPNAYQSGDPLAAPILLDFHNQKLNFEHGRYTFMIIAMCRDLGHPILTLESDDTVKYAERFRFFQTMLDDGYVKVLKHESEIPKNVLRFTDAISSSPQKSTLVWRRGIPKDRNRDMVWPVPMHPAQYLRCSERNLRWLRQRPRNTRILFSGEVNWKYRIPLMQMRHGKTPRQHLVSILRNQFKSYIDTNHYRSFRYTDRIAGAPPILVLDQRTDRIPSNIWLDRLRLASFFISAPGAYFPMAHNSTEAMAVGTIPILEFPEYFSPALEDGVNCLTYNGKDGFAKTIERALNMSEAEIATMREAAIAYYEEHTDILKFTQKLIKASEEGADFYFHFEYPLS</sequence>
<evidence type="ECO:0000313" key="2">
    <source>
        <dbReference type="Proteomes" id="UP001304300"/>
    </source>
</evidence>
<evidence type="ECO:0000313" key="1">
    <source>
        <dbReference type="EMBL" id="WOO39444.1"/>
    </source>
</evidence>
<dbReference type="KEGG" id="puo:RZN69_12540"/>
<accession>A0AAQ3L7S6</accession>
<name>A0AAQ3L7S6_9BACT</name>
<dbReference type="AlphaFoldDB" id="A0AAQ3L7S6"/>
<proteinExistence type="predicted"/>
<gene>
    <name evidence="1" type="ORF">RZN69_12540</name>
</gene>
<keyword evidence="2" id="KW-1185">Reference proteome</keyword>
<dbReference type="Proteomes" id="UP001304300">
    <property type="component" value="Chromosome"/>
</dbReference>